<dbReference type="STRING" id="40754.THII_2492"/>
<dbReference type="InterPro" id="IPR052565">
    <property type="entry name" value="Glutaredoxin-like_YDR286C"/>
</dbReference>
<evidence type="ECO:0000313" key="1">
    <source>
        <dbReference type="EMBL" id="BAP56789.1"/>
    </source>
</evidence>
<dbReference type="InterPro" id="IPR036249">
    <property type="entry name" value="Thioredoxin-like_sf"/>
</dbReference>
<dbReference type="Pfam" id="PF05768">
    <property type="entry name" value="Glrx-like"/>
    <property type="match status" value="1"/>
</dbReference>
<accession>A0A090AHL2</accession>
<proteinExistence type="predicted"/>
<keyword evidence="2" id="KW-1185">Reference proteome</keyword>
<dbReference type="EMBL" id="AP014633">
    <property type="protein sequence ID" value="BAP56789.1"/>
    <property type="molecule type" value="Genomic_DNA"/>
</dbReference>
<dbReference type="Gene3D" id="3.40.30.10">
    <property type="entry name" value="Glutaredoxin"/>
    <property type="match status" value="1"/>
</dbReference>
<protein>
    <submittedName>
        <fullName evidence="1">Glutaredoxin 2</fullName>
    </submittedName>
</protein>
<dbReference type="SUPFAM" id="SSF52833">
    <property type="entry name" value="Thioredoxin-like"/>
    <property type="match status" value="1"/>
</dbReference>
<sequence length="83" mass="9715">MTTTLPTLTLYTRVGCHLCEEMKCQLEQFQQQYRFSLNVVDVDADSYLKLHYGERIPVLAAGEQEICHYHLDKDVVLAYFKRS</sequence>
<dbReference type="PANTHER" id="PTHR33558:SF1">
    <property type="entry name" value="GLUTAREDOXIN-LIKE PROTEIN C5ORF63 HOMOLOG"/>
    <property type="match status" value="1"/>
</dbReference>
<dbReference type="AlphaFoldDB" id="A0A090AHL2"/>
<dbReference type="Proteomes" id="UP000031623">
    <property type="component" value="Chromosome"/>
</dbReference>
<organism evidence="1 2">
    <name type="scientific">Thioploca ingrica</name>
    <dbReference type="NCBI Taxonomy" id="40754"/>
    <lineage>
        <taxon>Bacteria</taxon>
        <taxon>Pseudomonadati</taxon>
        <taxon>Pseudomonadota</taxon>
        <taxon>Gammaproteobacteria</taxon>
        <taxon>Thiotrichales</taxon>
        <taxon>Thiotrichaceae</taxon>
        <taxon>Thioploca</taxon>
    </lineage>
</organism>
<dbReference type="PANTHER" id="PTHR33558">
    <property type="entry name" value="GLUTAREDOXIN-LIKE PROTEIN C5ORF63 HOMOLOG"/>
    <property type="match status" value="1"/>
</dbReference>
<dbReference type="KEGG" id="tig:THII_2492"/>
<name>A0A090AHL2_9GAMM</name>
<dbReference type="OrthoDB" id="8537427at2"/>
<evidence type="ECO:0000313" key="2">
    <source>
        <dbReference type="Proteomes" id="UP000031623"/>
    </source>
</evidence>
<dbReference type="InterPro" id="IPR008554">
    <property type="entry name" value="Glutaredoxin-like"/>
</dbReference>
<gene>
    <name evidence="1" type="ORF">THII_2492</name>
</gene>
<reference evidence="1" key="1">
    <citation type="journal article" date="2014" name="ISME J.">
        <title>Ecophysiology of Thioploca ingrica as revealed by the complete genome sequence supplemented with proteomic evidence.</title>
        <authorList>
            <person name="Kojima H."/>
            <person name="Ogura Y."/>
            <person name="Yamamoto N."/>
            <person name="Togashi T."/>
            <person name="Mori H."/>
            <person name="Watanabe T."/>
            <person name="Nemoto F."/>
            <person name="Kurokawa K."/>
            <person name="Hayashi T."/>
            <person name="Fukui M."/>
        </authorList>
    </citation>
    <scope>NUCLEOTIDE SEQUENCE [LARGE SCALE GENOMIC DNA]</scope>
</reference>
<dbReference type="HOGENOM" id="CLU_125054_1_0_6"/>